<proteinExistence type="predicted"/>
<sequence>MTRVISSNAETSLQRYRESGWCAVGGGWYGLAREADKAVVCAST</sequence>
<dbReference type="EMBL" id="GBXM01094740">
    <property type="protein sequence ID" value="JAH13837.1"/>
    <property type="molecule type" value="Transcribed_RNA"/>
</dbReference>
<accession>A0A0E9QBF6</accession>
<name>A0A0E9QBF6_ANGAN</name>
<protein>
    <submittedName>
        <fullName evidence="1">Uncharacterized protein</fullName>
    </submittedName>
</protein>
<reference evidence="1" key="1">
    <citation type="submission" date="2014-11" db="EMBL/GenBank/DDBJ databases">
        <authorList>
            <person name="Amaro Gonzalez C."/>
        </authorList>
    </citation>
    <scope>NUCLEOTIDE SEQUENCE</scope>
</reference>
<organism evidence="1">
    <name type="scientific">Anguilla anguilla</name>
    <name type="common">European freshwater eel</name>
    <name type="synonym">Muraena anguilla</name>
    <dbReference type="NCBI Taxonomy" id="7936"/>
    <lineage>
        <taxon>Eukaryota</taxon>
        <taxon>Metazoa</taxon>
        <taxon>Chordata</taxon>
        <taxon>Craniata</taxon>
        <taxon>Vertebrata</taxon>
        <taxon>Euteleostomi</taxon>
        <taxon>Actinopterygii</taxon>
        <taxon>Neopterygii</taxon>
        <taxon>Teleostei</taxon>
        <taxon>Anguilliformes</taxon>
        <taxon>Anguillidae</taxon>
        <taxon>Anguilla</taxon>
    </lineage>
</organism>
<dbReference type="AlphaFoldDB" id="A0A0E9QBF6"/>
<evidence type="ECO:0000313" key="1">
    <source>
        <dbReference type="EMBL" id="JAH13837.1"/>
    </source>
</evidence>
<reference evidence="1" key="2">
    <citation type="journal article" date="2015" name="Fish Shellfish Immunol.">
        <title>Early steps in the European eel (Anguilla anguilla)-Vibrio vulnificus interaction in the gills: Role of the RtxA13 toxin.</title>
        <authorList>
            <person name="Callol A."/>
            <person name="Pajuelo D."/>
            <person name="Ebbesson L."/>
            <person name="Teles M."/>
            <person name="MacKenzie S."/>
            <person name="Amaro C."/>
        </authorList>
    </citation>
    <scope>NUCLEOTIDE SEQUENCE</scope>
</reference>